<evidence type="ECO:0000313" key="1">
    <source>
        <dbReference type="EMBL" id="JAD36088.1"/>
    </source>
</evidence>
<sequence length="36" mass="4672">MKQQYETMHWKGSFKHQFITFMLMWLSWKHKYETPH</sequence>
<accession>A0A0A8ZEM4</accession>
<dbReference type="EMBL" id="GBRH01261807">
    <property type="protein sequence ID" value="JAD36088.1"/>
    <property type="molecule type" value="Transcribed_RNA"/>
</dbReference>
<name>A0A0A8ZEM4_ARUDO</name>
<dbReference type="AlphaFoldDB" id="A0A0A8ZEM4"/>
<reference evidence="1" key="1">
    <citation type="submission" date="2014-09" db="EMBL/GenBank/DDBJ databases">
        <authorList>
            <person name="Magalhaes I.L.F."/>
            <person name="Oliveira U."/>
            <person name="Santos F.R."/>
            <person name="Vidigal T.H.D.A."/>
            <person name="Brescovit A.D."/>
            <person name="Santos A.J."/>
        </authorList>
    </citation>
    <scope>NUCLEOTIDE SEQUENCE</scope>
    <source>
        <tissue evidence="1">Shoot tissue taken approximately 20 cm above the soil surface</tissue>
    </source>
</reference>
<organism evidence="1">
    <name type="scientific">Arundo donax</name>
    <name type="common">Giant reed</name>
    <name type="synonym">Donax arundinaceus</name>
    <dbReference type="NCBI Taxonomy" id="35708"/>
    <lineage>
        <taxon>Eukaryota</taxon>
        <taxon>Viridiplantae</taxon>
        <taxon>Streptophyta</taxon>
        <taxon>Embryophyta</taxon>
        <taxon>Tracheophyta</taxon>
        <taxon>Spermatophyta</taxon>
        <taxon>Magnoliopsida</taxon>
        <taxon>Liliopsida</taxon>
        <taxon>Poales</taxon>
        <taxon>Poaceae</taxon>
        <taxon>PACMAD clade</taxon>
        <taxon>Arundinoideae</taxon>
        <taxon>Arundineae</taxon>
        <taxon>Arundo</taxon>
    </lineage>
</organism>
<protein>
    <submittedName>
        <fullName evidence="1">Uncharacterized protein</fullName>
    </submittedName>
</protein>
<proteinExistence type="predicted"/>
<reference evidence="1" key="2">
    <citation type="journal article" date="2015" name="Data Brief">
        <title>Shoot transcriptome of the giant reed, Arundo donax.</title>
        <authorList>
            <person name="Barrero R.A."/>
            <person name="Guerrero F.D."/>
            <person name="Moolhuijzen P."/>
            <person name="Goolsby J.A."/>
            <person name="Tidwell J."/>
            <person name="Bellgard S.E."/>
            <person name="Bellgard M.I."/>
        </authorList>
    </citation>
    <scope>NUCLEOTIDE SEQUENCE</scope>
    <source>
        <tissue evidence="1">Shoot tissue taken approximately 20 cm above the soil surface</tissue>
    </source>
</reference>